<dbReference type="Pfam" id="PF16360">
    <property type="entry name" value="GTP-bdg_M"/>
    <property type="match status" value="1"/>
</dbReference>
<evidence type="ECO:0000256" key="9">
    <source>
        <dbReference type="SAM" id="Coils"/>
    </source>
</evidence>
<dbReference type="CDD" id="cd01878">
    <property type="entry name" value="HflX"/>
    <property type="match status" value="1"/>
</dbReference>
<dbReference type="NCBIfam" id="TIGR00231">
    <property type="entry name" value="small_GTP"/>
    <property type="match status" value="1"/>
</dbReference>
<dbReference type="InterPro" id="IPR016496">
    <property type="entry name" value="GTPase_HflX"/>
</dbReference>
<dbReference type="InterPro" id="IPR006073">
    <property type="entry name" value="GTP-bd"/>
</dbReference>
<evidence type="ECO:0000256" key="4">
    <source>
        <dbReference type="ARBA" id="ARBA00022842"/>
    </source>
</evidence>
<feature type="binding site" evidence="7">
    <location>
        <begin position="352"/>
        <end position="354"/>
    </location>
    <ligand>
        <name>GTP</name>
        <dbReference type="ChEBI" id="CHEBI:37565"/>
    </ligand>
</feature>
<feature type="binding site" evidence="7">
    <location>
        <begin position="214"/>
        <end position="221"/>
    </location>
    <ligand>
        <name>GTP</name>
        <dbReference type="ChEBI" id="CHEBI:37565"/>
    </ligand>
</feature>
<feature type="binding site" evidence="8">
    <location>
        <position position="241"/>
    </location>
    <ligand>
        <name>Mg(2+)</name>
        <dbReference type="ChEBI" id="CHEBI:18420"/>
    </ligand>
</feature>
<keyword evidence="1 6" id="KW-0963">Cytoplasm</keyword>
<evidence type="ECO:0000256" key="5">
    <source>
        <dbReference type="ARBA" id="ARBA00023134"/>
    </source>
</evidence>
<evidence type="ECO:0000313" key="11">
    <source>
        <dbReference type="EMBL" id="HDN85163.1"/>
    </source>
</evidence>
<dbReference type="Gene3D" id="3.40.50.300">
    <property type="entry name" value="P-loop containing nucleotide triphosphate hydrolases"/>
    <property type="match status" value="1"/>
</dbReference>
<sequence>MSKKSLTKPVGAKKKERAILVALDKGRIAGEEWGVEDSLEELSRLVQTAGGIVQTRVVQVRSSPDPAFYIGKGKVEEIARLCDELQVDVVIFDHDLTPSQQSNIEEKIGVKVVDRTQLILDIFALRANSAMGKIQVELAQLNYLLPRLKGKGILLSRLGGGIGTRGPGETKLEVDRRKIKERIVTLTRKIKQIERQRETIRKRRKKWWVAALIGYTNVGKSTLLNRLAKARVKVDDKLFATLDPTTRKVILPNNQVILLTDTVGFINKLPHHLVAAFRATLQEVKEADILVNVLDASHPKVMEQNEATYTVLRELNARDKPVINVLNKIDLVEDKAKIERLKKSVDFPVLVSALTGSGIDDLLDRMASMLDKERVDTVFFFPYDRSDLISLIYNEGEITDRKYLQNEVMIKAKVTPALARKLIRYRNGRRKIENYKSNDYGKWRKDK</sequence>
<comment type="cofactor">
    <cofactor evidence="8">
        <name>Mg(2+)</name>
        <dbReference type="ChEBI" id="CHEBI:18420"/>
    </cofactor>
</comment>
<dbReference type="EMBL" id="DRBC01000326">
    <property type="protein sequence ID" value="HDN85163.1"/>
    <property type="molecule type" value="Genomic_DNA"/>
</dbReference>
<evidence type="ECO:0000256" key="7">
    <source>
        <dbReference type="PIRSR" id="PIRSR006809-1"/>
    </source>
</evidence>
<reference evidence="11" key="1">
    <citation type="journal article" date="2020" name="mSystems">
        <title>Genome- and Community-Level Interaction Insights into Carbon Utilization and Element Cycling Functions of Hydrothermarchaeota in Hydrothermal Sediment.</title>
        <authorList>
            <person name="Zhou Z."/>
            <person name="Liu Y."/>
            <person name="Xu W."/>
            <person name="Pan J."/>
            <person name="Luo Z.H."/>
            <person name="Li M."/>
        </authorList>
    </citation>
    <scope>NUCLEOTIDE SEQUENCE [LARGE SCALE GENOMIC DNA]</scope>
    <source>
        <strain evidence="11">HyVt-219</strain>
    </source>
</reference>
<dbReference type="GO" id="GO:0046872">
    <property type="term" value="F:metal ion binding"/>
    <property type="evidence" value="ECO:0007669"/>
    <property type="project" value="UniProtKB-KW"/>
</dbReference>
<dbReference type="Gene3D" id="3.40.50.11060">
    <property type="entry name" value="GTPase HflX, N-terminal domain"/>
    <property type="match status" value="1"/>
</dbReference>
<evidence type="ECO:0000256" key="6">
    <source>
        <dbReference type="HAMAP-Rule" id="MF_00900"/>
    </source>
</evidence>
<dbReference type="GO" id="GO:0005525">
    <property type="term" value="F:GTP binding"/>
    <property type="evidence" value="ECO:0007669"/>
    <property type="project" value="UniProtKB-UniRule"/>
</dbReference>
<feature type="binding site" evidence="7">
    <location>
        <begin position="261"/>
        <end position="264"/>
    </location>
    <ligand>
        <name>GTP</name>
        <dbReference type="ChEBI" id="CHEBI:37565"/>
    </ligand>
</feature>
<dbReference type="InterPro" id="IPR027417">
    <property type="entry name" value="P-loop_NTPase"/>
</dbReference>
<dbReference type="HAMAP" id="MF_00900">
    <property type="entry name" value="GTPase_HflX"/>
    <property type="match status" value="1"/>
</dbReference>
<keyword evidence="4 8" id="KW-0460">Magnesium</keyword>
<dbReference type="FunFam" id="3.40.50.11060:FF:000001">
    <property type="entry name" value="GTPase HflX"/>
    <property type="match status" value="1"/>
</dbReference>
<dbReference type="Pfam" id="PF13167">
    <property type="entry name" value="GTP-bdg_N"/>
    <property type="match status" value="1"/>
</dbReference>
<proteinExistence type="inferred from homology"/>
<dbReference type="PANTHER" id="PTHR10229">
    <property type="entry name" value="GTP-BINDING PROTEIN HFLX"/>
    <property type="match status" value="1"/>
</dbReference>
<feature type="coiled-coil region" evidence="9">
    <location>
        <begin position="176"/>
        <end position="203"/>
    </location>
</feature>
<comment type="function">
    <text evidence="6">GTPase that associates with the 50S ribosomal subunit and may have a role during protein synthesis or ribosome biogenesis.</text>
</comment>
<feature type="binding site" evidence="7">
    <location>
        <begin position="239"/>
        <end position="243"/>
    </location>
    <ligand>
        <name>GTP</name>
        <dbReference type="ChEBI" id="CHEBI:37565"/>
    </ligand>
</feature>
<dbReference type="InterPro" id="IPR025121">
    <property type="entry name" value="GTPase_HflX_N"/>
</dbReference>
<keyword evidence="5 6" id="KW-0342">GTP-binding</keyword>
<evidence type="ECO:0000256" key="8">
    <source>
        <dbReference type="PIRSR" id="PIRSR006809-2"/>
    </source>
</evidence>
<comment type="subunit">
    <text evidence="6">Monomer. Associates with the 50S ribosomal subunit.</text>
</comment>
<protein>
    <recommendedName>
        <fullName evidence="6">GTPase HflX</fullName>
    </recommendedName>
    <alternativeName>
        <fullName evidence="6">GTP-binding protein HflX</fullName>
    </alternativeName>
</protein>
<comment type="caution">
    <text evidence="11">The sequence shown here is derived from an EMBL/GenBank/DDBJ whole genome shotgun (WGS) entry which is preliminary data.</text>
</comment>
<dbReference type="GO" id="GO:0003924">
    <property type="term" value="F:GTPase activity"/>
    <property type="evidence" value="ECO:0007669"/>
    <property type="project" value="UniProtKB-UniRule"/>
</dbReference>
<dbReference type="NCBIfam" id="TIGR03156">
    <property type="entry name" value="GTP_HflX"/>
    <property type="match status" value="1"/>
</dbReference>
<gene>
    <name evidence="6 11" type="primary">hflX</name>
    <name evidence="11" type="ORF">ENG47_05365</name>
</gene>
<dbReference type="Pfam" id="PF01926">
    <property type="entry name" value="MMR_HSR1"/>
    <property type="match status" value="1"/>
</dbReference>
<dbReference type="Proteomes" id="UP000885660">
    <property type="component" value="Unassembled WGS sequence"/>
</dbReference>
<keyword evidence="2 8" id="KW-0479">Metal-binding</keyword>
<organism evidence="11">
    <name type="scientific">Aerophobetes bacterium</name>
    <dbReference type="NCBI Taxonomy" id="2030807"/>
    <lineage>
        <taxon>Bacteria</taxon>
        <taxon>Candidatus Aerophobota</taxon>
    </lineage>
</organism>
<evidence type="ECO:0000256" key="2">
    <source>
        <dbReference type="ARBA" id="ARBA00022723"/>
    </source>
</evidence>
<dbReference type="InterPro" id="IPR032305">
    <property type="entry name" value="GTP-bd_M"/>
</dbReference>
<dbReference type="GO" id="GO:0005737">
    <property type="term" value="C:cytoplasm"/>
    <property type="evidence" value="ECO:0007669"/>
    <property type="project" value="UniProtKB-SubCell"/>
</dbReference>
<dbReference type="PROSITE" id="PS51705">
    <property type="entry name" value="G_HFLX"/>
    <property type="match status" value="1"/>
</dbReference>
<name>A0A7V0N1M0_UNCAE</name>
<dbReference type="GO" id="GO:0043022">
    <property type="term" value="F:ribosome binding"/>
    <property type="evidence" value="ECO:0007669"/>
    <property type="project" value="TreeGrafter"/>
</dbReference>
<dbReference type="SUPFAM" id="SSF52540">
    <property type="entry name" value="P-loop containing nucleoside triphosphate hydrolases"/>
    <property type="match status" value="1"/>
</dbReference>
<dbReference type="AlphaFoldDB" id="A0A7V0N1M0"/>
<evidence type="ECO:0000259" key="10">
    <source>
        <dbReference type="PROSITE" id="PS51705"/>
    </source>
</evidence>
<comment type="subcellular location">
    <subcellularLocation>
        <location evidence="6">Cytoplasm</location>
    </subcellularLocation>
    <text evidence="6">May associate with membranes.</text>
</comment>
<dbReference type="InterPro" id="IPR042108">
    <property type="entry name" value="GTPase_HflX_N_sf"/>
</dbReference>
<dbReference type="InterPro" id="IPR005225">
    <property type="entry name" value="Small_GTP-bd"/>
</dbReference>
<feature type="binding site" evidence="7">
    <location>
        <begin position="327"/>
        <end position="330"/>
    </location>
    <ligand>
        <name>GTP</name>
        <dbReference type="ChEBI" id="CHEBI:37565"/>
    </ligand>
</feature>
<accession>A0A7V0N1M0</accession>
<dbReference type="InterPro" id="IPR030394">
    <property type="entry name" value="G_HFLX_dom"/>
</dbReference>
<feature type="binding site" evidence="8">
    <location>
        <position position="221"/>
    </location>
    <ligand>
        <name>Mg(2+)</name>
        <dbReference type="ChEBI" id="CHEBI:18420"/>
    </ligand>
</feature>
<dbReference type="Pfam" id="PF19275">
    <property type="entry name" value="HflX_C"/>
    <property type="match status" value="1"/>
</dbReference>
<evidence type="ECO:0000256" key="3">
    <source>
        <dbReference type="ARBA" id="ARBA00022741"/>
    </source>
</evidence>
<feature type="domain" description="Hflx-type G" evidence="10">
    <location>
        <begin position="208"/>
        <end position="374"/>
    </location>
</feature>
<dbReference type="PANTHER" id="PTHR10229:SF0">
    <property type="entry name" value="GTP-BINDING PROTEIN 6-RELATED"/>
    <property type="match status" value="1"/>
</dbReference>
<dbReference type="Gene3D" id="6.10.250.2860">
    <property type="match status" value="1"/>
</dbReference>
<comment type="similarity">
    <text evidence="6">Belongs to the TRAFAC class OBG-HflX-like GTPase superfamily. HflX GTPase family.</text>
</comment>
<dbReference type="PIRSF" id="PIRSF006809">
    <property type="entry name" value="GTP-binding_hflX_prd"/>
    <property type="match status" value="1"/>
</dbReference>
<dbReference type="InterPro" id="IPR045498">
    <property type="entry name" value="HflX_C"/>
</dbReference>
<keyword evidence="9" id="KW-0175">Coiled coil</keyword>
<dbReference type="PRINTS" id="PR00326">
    <property type="entry name" value="GTP1OBG"/>
</dbReference>
<keyword evidence="3 6" id="KW-0547">Nucleotide-binding</keyword>
<evidence type="ECO:0000256" key="1">
    <source>
        <dbReference type="ARBA" id="ARBA00022490"/>
    </source>
</evidence>